<gene>
    <name evidence="1" type="ORF">SAMN05421740_102435</name>
</gene>
<evidence type="ECO:0000313" key="1">
    <source>
        <dbReference type="EMBL" id="SEK68745.1"/>
    </source>
</evidence>
<protein>
    <submittedName>
        <fullName evidence="1">Uncharacterized protein</fullName>
    </submittedName>
</protein>
<sequence length="39" mass="4793">MASNNLFKRFYIFSISLHLQFIQLDYVRNSFNIIKRKIL</sequence>
<dbReference type="STRING" id="332977.SAMN05421740_102435"/>
<dbReference type="Proteomes" id="UP000198916">
    <property type="component" value="Unassembled WGS sequence"/>
</dbReference>
<dbReference type="AlphaFoldDB" id="A0A1H7J6K0"/>
<reference evidence="2" key="1">
    <citation type="submission" date="2016-10" db="EMBL/GenBank/DDBJ databases">
        <authorList>
            <person name="Varghese N."/>
            <person name="Submissions S."/>
        </authorList>
    </citation>
    <scope>NUCLEOTIDE SEQUENCE [LARGE SCALE GENOMIC DNA]</scope>
    <source>
        <strain evidence="2">Jip14</strain>
    </source>
</reference>
<organism evidence="1 2">
    <name type="scientific">Parapedobacter koreensis</name>
    <dbReference type="NCBI Taxonomy" id="332977"/>
    <lineage>
        <taxon>Bacteria</taxon>
        <taxon>Pseudomonadati</taxon>
        <taxon>Bacteroidota</taxon>
        <taxon>Sphingobacteriia</taxon>
        <taxon>Sphingobacteriales</taxon>
        <taxon>Sphingobacteriaceae</taxon>
        <taxon>Parapedobacter</taxon>
    </lineage>
</organism>
<dbReference type="EMBL" id="FNZR01000002">
    <property type="protein sequence ID" value="SEK68745.1"/>
    <property type="molecule type" value="Genomic_DNA"/>
</dbReference>
<keyword evidence="2" id="KW-1185">Reference proteome</keyword>
<proteinExistence type="predicted"/>
<accession>A0A1H7J6K0</accession>
<evidence type="ECO:0000313" key="2">
    <source>
        <dbReference type="Proteomes" id="UP000198916"/>
    </source>
</evidence>
<name>A0A1H7J6K0_9SPHI</name>